<proteinExistence type="predicted"/>
<evidence type="ECO:0000313" key="2">
    <source>
        <dbReference type="EMBL" id="TKR70214.1"/>
    </source>
</evidence>
<organism evidence="2 3">
    <name type="scientific">Steinernema carpocapsae</name>
    <name type="common">Entomopathogenic nematode</name>
    <dbReference type="NCBI Taxonomy" id="34508"/>
    <lineage>
        <taxon>Eukaryota</taxon>
        <taxon>Metazoa</taxon>
        <taxon>Ecdysozoa</taxon>
        <taxon>Nematoda</taxon>
        <taxon>Chromadorea</taxon>
        <taxon>Rhabditida</taxon>
        <taxon>Tylenchina</taxon>
        <taxon>Panagrolaimomorpha</taxon>
        <taxon>Strongyloidoidea</taxon>
        <taxon>Steinernematidae</taxon>
        <taxon>Steinernema</taxon>
    </lineage>
</organism>
<dbReference type="EMBL" id="AZBU02000007">
    <property type="protein sequence ID" value="TKR70214.1"/>
    <property type="molecule type" value="Genomic_DNA"/>
</dbReference>
<protein>
    <submittedName>
        <fullName evidence="2">Uncharacterized protein</fullName>
    </submittedName>
</protein>
<comment type="caution">
    <text evidence="2">The sequence shown here is derived from an EMBL/GenBank/DDBJ whole genome shotgun (WGS) entry which is preliminary data.</text>
</comment>
<name>A0A4U5MLA1_STECR</name>
<evidence type="ECO:0000313" key="3">
    <source>
        <dbReference type="Proteomes" id="UP000298663"/>
    </source>
</evidence>
<evidence type="ECO:0000256" key="1">
    <source>
        <dbReference type="SAM" id="MobiDB-lite"/>
    </source>
</evidence>
<gene>
    <name evidence="2" type="ORF">L596_022265</name>
</gene>
<keyword evidence="3" id="KW-1185">Reference proteome</keyword>
<reference evidence="2 3" key="2">
    <citation type="journal article" date="2019" name="G3 (Bethesda)">
        <title>Hybrid Assembly of the Genome of the Entomopathogenic Nematode Steinernema carpocapsae Identifies the X-Chromosome.</title>
        <authorList>
            <person name="Serra L."/>
            <person name="Macchietto M."/>
            <person name="Macias-Munoz A."/>
            <person name="McGill C.J."/>
            <person name="Rodriguez I.M."/>
            <person name="Rodriguez B."/>
            <person name="Murad R."/>
            <person name="Mortazavi A."/>
        </authorList>
    </citation>
    <scope>NUCLEOTIDE SEQUENCE [LARGE SCALE GENOMIC DNA]</scope>
    <source>
        <strain evidence="2 3">ALL</strain>
    </source>
</reference>
<sequence length="97" mass="10483">MPTLVATCAPSPLEEETGTPSDRCDRGDVAELLMPGVRETTRHHRADALSREEAMLTRGSGEIKSQYEGQRTVVCLVQEGLGSKSSGFNHIKLSQIG</sequence>
<dbReference type="Proteomes" id="UP000298663">
    <property type="component" value="Unassembled WGS sequence"/>
</dbReference>
<dbReference type="AlphaFoldDB" id="A0A4U5MLA1"/>
<reference evidence="2 3" key="1">
    <citation type="journal article" date="2015" name="Genome Biol.">
        <title>Comparative genomics of Steinernema reveals deeply conserved gene regulatory networks.</title>
        <authorList>
            <person name="Dillman A.R."/>
            <person name="Macchietto M."/>
            <person name="Porter C.F."/>
            <person name="Rogers A."/>
            <person name="Williams B."/>
            <person name="Antoshechkin I."/>
            <person name="Lee M.M."/>
            <person name="Goodwin Z."/>
            <person name="Lu X."/>
            <person name="Lewis E.E."/>
            <person name="Goodrich-Blair H."/>
            <person name="Stock S.P."/>
            <person name="Adams B.J."/>
            <person name="Sternberg P.W."/>
            <person name="Mortazavi A."/>
        </authorList>
    </citation>
    <scope>NUCLEOTIDE SEQUENCE [LARGE SCALE GENOMIC DNA]</scope>
    <source>
        <strain evidence="2 3">ALL</strain>
    </source>
</reference>
<feature type="region of interest" description="Disordered" evidence="1">
    <location>
        <begin position="1"/>
        <end position="26"/>
    </location>
</feature>
<accession>A0A4U5MLA1</accession>